<keyword evidence="2" id="KW-0813">Transport</keyword>
<feature type="compositionally biased region" description="Low complexity" evidence="9">
    <location>
        <begin position="306"/>
        <end position="317"/>
    </location>
</feature>
<keyword evidence="12" id="KW-1185">Reference proteome</keyword>
<comment type="caution">
    <text evidence="11">The sequence shown here is derived from an EMBL/GenBank/DDBJ whole genome shotgun (WGS) entry which is preliminary data.</text>
</comment>
<proteinExistence type="predicted"/>
<evidence type="ECO:0000256" key="2">
    <source>
        <dbReference type="ARBA" id="ARBA00022448"/>
    </source>
</evidence>
<dbReference type="CDD" id="cd21675">
    <property type="entry name" value="SMP_TEX2"/>
    <property type="match status" value="1"/>
</dbReference>
<dbReference type="Pfam" id="PF23065">
    <property type="entry name" value="PH_SMPa"/>
    <property type="match status" value="1"/>
</dbReference>
<evidence type="ECO:0000256" key="4">
    <source>
        <dbReference type="ARBA" id="ARBA00022824"/>
    </source>
</evidence>
<feature type="region of interest" description="Disordered" evidence="9">
    <location>
        <begin position="262"/>
        <end position="284"/>
    </location>
</feature>
<dbReference type="GO" id="GO:0006869">
    <property type="term" value="P:lipid transport"/>
    <property type="evidence" value="ECO:0007669"/>
    <property type="project" value="UniProtKB-KW"/>
</dbReference>
<evidence type="ECO:0000313" key="11">
    <source>
        <dbReference type="EMBL" id="KAK4283282.1"/>
    </source>
</evidence>
<dbReference type="AlphaFoldDB" id="A0AAE1N5V8"/>
<keyword evidence="3" id="KW-0812">Transmembrane</keyword>
<accession>A0AAE1N5V8</accession>
<evidence type="ECO:0000256" key="5">
    <source>
        <dbReference type="ARBA" id="ARBA00022989"/>
    </source>
</evidence>
<keyword evidence="8" id="KW-0472">Membrane</keyword>
<evidence type="ECO:0000256" key="9">
    <source>
        <dbReference type="SAM" id="MobiDB-lite"/>
    </source>
</evidence>
<dbReference type="PANTHER" id="PTHR13466:SF0">
    <property type="entry name" value="SMP-LTD DOMAIN-CONTAINING PROTEIN"/>
    <property type="match status" value="1"/>
</dbReference>
<feature type="region of interest" description="Disordered" evidence="9">
    <location>
        <begin position="296"/>
        <end position="317"/>
    </location>
</feature>
<dbReference type="EMBL" id="JAWXYG010000001">
    <property type="protein sequence ID" value="KAK4283282.1"/>
    <property type="molecule type" value="Genomic_DNA"/>
</dbReference>
<sequence>MVLVLGLILIGFVLGVLVVVAAEALGVLWITKLIGNKIKQQVESKCLMKGQEIDTRQSLDSSIKKQGEVWILESDKITKFWHDRIPREQKRKKDFVEVSPVKKYGKVTDQSLILTEPDGLCTTIQLKGCIVEAVSAASLSSKKWAKKLPIKVESKTSAIYNGSKIFYIYLETSWEKESWCKALRLASCDQNEKLKWFSQLHEEFHSYLTSLDAEYSSLLKPSVGSSIEAVDRASKPDGIHLKVRQFFKKLSRKTYRGCLDNKSTCSSLSGREEKKNSEKLHAKKDSGLSVNLTKPASAKHYKSSTEDSSPPLSSNQSCSESQSHFYAVDSDENNGIDDGIICWNLLISRLFFDAKGSAELKRFFQAEIQKQLSSTRTPSYIGEVILTEFSTGSIPPCITGVRVLPLEISEVWTLEVDIEYAGGALLGIETRLEVGELDLHKEIEDLNPDLGNAGEVSSDLLEGFEYLGKQLNLTESTRDLHEPKEDDLSKSFRRSSFSSISGSRWKSMLNSVAKHVSQVPLSLAVRVASLRGTLRIYIKPPPSDQLWFGFTSMPDIDFNLESFIGDRKIPNGRTGSFLIKLLKIGIRENLVLPNCECICIPFMQAEKDDWVPFKVAPFIWTSQTSGIETPNSMGASARTSTDNPEHDQQKPKNAELDLEPANKSTDDQGVQSSSGTEELTPSLFEDEERPQETIDLKEPVSSSIEKLKPQETKDSREAKSPLLHNVISQNIREQMTEDEDDSSSSTPRMSGAVLQRQDTMDETKPLKMGRKDKVKILRRKMSEKFEEKKRHIGEKSRSFVDKMRGSKES</sequence>
<keyword evidence="4" id="KW-0256">Endoplasmic reticulum</keyword>
<feature type="domain" description="SMP-LTD" evidence="10">
    <location>
        <begin position="336"/>
        <end position="601"/>
    </location>
</feature>
<evidence type="ECO:0000256" key="6">
    <source>
        <dbReference type="ARBA" id="ARBA00023055"/>
    </source>
</evidence>
<dbReference type="GO" id="GO:0008289">
    <property type="term" value="F:lipid binding"/>
    <property type="evidence" value="ECO:0007669"/>
    <property type="project" value="UniProtKB-KW"/>
</dbReference>
<dbReference type="InterPro" id="IPR031468">
    <property type="entry name" value="SMP_LBD"/>
</dbReference>
<feature type="compositionally biased region" description="Polar residues" evidence="9">
    <location>
        <begin position="667"/>
        <end position="679"/>
    </location>
</feature>
<feature type="compositionally biased region" description="Polar residues" evidence="9">
    <location>
        <begin position="626"/>
        <end position="642"/>
    </location>
</feature>
<feature type="compositionally biased region" description="Basic and acidic residues" evidence="9">
    <location>
        <begin position="705"/>
        <end position="719"/>
    </location>
</feature>
<feature type="region of interest" description="Disordered" evidence="9">
    <location>
        <begin position="626"/>
        <end position="809"/>
    </location>
</feature>
<dbReference type="Proteomes" id="UP001293593">
    <property type="component" value="Unassembled WGS sequence"/>
</dbReference>
<dbReference type="PROSITE" id="PS51847">
    <property type="entry name" value="SMP"/>
    <property type="match status" value="1"/>
</dbReference>
<evidence type="ECO:0000256" key="1">
    <source>
        <dbReference type="ARBA" id="ARBA00004586"/>
    </source>
</evidence>
<reference evidence="11" key="1">
    <citation type="submission" date="2023-10" db="EMBL/GenBank/DDBJ databases">
        <title>Chromosome-level genome of the transformable northern wattle, Acacia crassicarpa.</title>
        <authorList>
            <person name="Massaro I."/>
            <person name="Sinha N.R."/>
            <person name="Poethig S."/>
            <person name="Leichty A.R."/>
        </authorList>
    </citation>
    <scope>NUCLEOTIDE SEQUENCE</scope>
    <source>
        <strain evidence="11">Acra3RX</strain>
        <tissue evidence="11">Leaf</tissue>
    </source>
</reference>
<dbReference type="InterPro" id="IPR057080">
    <property type="entry name" value="PH_SMPa"/>
</dbReference>
<feature type="compositionally biased region" description="Basic and acidic residues" evidence="9">
    <location>
        <begin position="270"/>
        <end position="284"/>
    </location>
</feature>
<feature type="compositionally biased region" description="Basic and acidic residues" evidence="9">
    <location>
        <begin position="758"/>
        <end position="809"/>
    </location>
</feature>
<feature type="compositionally biased region" description="Basic and acidic residues" evidence="9">
    <location>
        <begin position="643"/>
        <end position="655"/>
    </location>
</feature>
<organism evidence="11 12">
    <name type="scientific">Acacia crassicarpa</name>
    <name type="common">northern wattle</name>
    <dbReference type="NCBI Taxonomy" id="499986"/>
    <lineage>
        <taxon>Eukaryota</taxon>
        <taxon>Viridiplantae</taxon>
        <taxon>Streptophyta</taxon>
        <taxon>Embryophyta</taxon>
        <taxon>Tracheophyta</taxon>
        <taxon>Spermatophyta</taxon>
        <taxon>Magnoliopsida</taxon>
        <taxon>eudicotyledons</taxon>
        <taxon>Gunneridae</taxon>
        <taxon>Pentapetalae</taxon>
        <taxon>rosids</taxon>
        <taxon>fabids</taxon>
        <taxon>Fabales</taxon>
        <taxon>Fabaceae</taxon>
        <taxon>Caesalpinioideae</taxon>
        <taxon>mimosoid clade</taxon>
        <taxon>Acacieae</taxon>
        <taxon>Acacia</taxon>
    </lineage>
</organism>
<protein>
    <recommendedName>
        <fullName evidence="10">SMP-LTD domain-containing protein</fullName>
    </recommendedName>
</protein>
<dbReference type="GO" id="GO:0005789">
    <property type="term" value="C:endoplasmic reticulum membrane"/>
    <property type="evidence" value="ECO:0007669"/>
    <property type="project" value="UniProtKB-SubCell"/>
</dbReference>
<keyword evidence="5" id="KW-1133">Transmembrane helix</keyword>
<keyword evidence="7" id="KW-0446">Lipid-binding</keyword>
<dbReference type="PANTHER" id="PTHR13466">
    <property type="entry name" value="TEX2 PROTEIN-RELATED"/>
    <property type="match status" value="1"/>
</dbReference>
<keyword evidence="6" id="KW-0445">Lipid transport</keyword>
<evidence type="ECO:0000259" key="10">
    <source>
        <dbReference type="PROSITE" id="PS51847"/>
    </source>
</evidence>
<evidence type="ECO:0000256" key="7">
    <source>
        <dbReference type="ARBA" id="ARBA00023121"/>
    </source>
</evidence>
<name>A0AAE1N5V8_9FABA</name>
<evidence type="ECO:0000256" key="8">
    <source>
        <dbReference type="ARBA" id="ARBA00023136"/>
    </source>
</evidence>
<evidence type="ECO:0000256" key="3">
    <source>
        <dbReference type="ARBA" id="ARBA00022692"/>
    </source>
</evidence>
<comment type="subcellular location">
    <subcellularLocation>
        <location evidence="1">Endoplasmic reticulum membrane</location>
    </subcellularLocation>
</comment>
<gene>
    <name evidence="11" type="ORF">QN277_000249</name>
</gene>
<evidence type="ECO:0000313" key="12">
    <source>
        <dbReference type="Proteomes" id="UP001293593"/>
    </source>
</evidence>